<dbReference type="InterPro" id="IPR036322">
    <property type="entry name" value="WD40_repeat_dom_sf"/>
</dbReference>
<dbReference type="SMART" id="SM00320">
    <property type="entry name" value="WD40"/>
    <property type="match status" value="4"/>
</dbReference>
<evidence type="ECO:0000256" key="1">
    <source>
        <dbReference type="ARBA" id="ARBA00022574"/>
    </source>
</evidence>
<dbReference type="eggNOG" id="KOG0772">
    <property type="taxonomic scope" value="Eukaryota"/>
</dbReference>
<dbReference type="GO" id="GO:0005634">
    <property type="term" value="C:nucleus"/>
    <property type="evidence" value="ECO:0007669"/>
    <property type="project" value="TreeGrafter"/>
</dbReference>
<feature type="repeat" description="WD" evidence="3">
    <location>
        <begin position="64"/>
        <end position="105"/>
    </location>
</feature>
<keyword evidence="2" id="KW-0677">Repeat</keyword>
<feature type="region of interest" description="Disordered" evidence="4">
    <location>
        <begin position="1"/>
        <end position="63"/>
    </location>
</feature>
<dbReference type="PANTHER" id="PTHR16017:SF0">
    <property type="entry name" value="WD REPEAT-CONTAINING PROTEIN 70"/>
    <property type="match status" value="1"/>
</dbReference>
<dbReference type="AlphaFoldDB" id="K0KG34"/>
<dbReference type="PROSITE" id="PS50082">
    <property type="entry name" value="WD_REPEATS_2"/>
    <property type="match status" value="2"/>
</dbReference>
<keyword evidence="1 3" id="KW-0853">WD repeat</keyword>
<dbReference type="InterPro" id="IPR001680">
    <property type="entry name" value="WD40_rpt"/>
</dbReference>
<dbReference type="SUPFAM" id="SSF50978">
    <property type="entry name" value="WD40 repeat-like"/>
    <property type="match status" value="1"/>
</dbReference>
<sequence>MDSLPIGFGEGNTAGAQNHDIYSRYLRPVQPKESDESESDNSDSDDSDSDDDKEQFPITHSFQLDPHTRRIESTTFSPHGDKLYSSSNDLNLNIYDFNQMNPISSNPVKSLEIYETKFIKILKTNSRGDLLAIPNSGFSFRALDSKGSTIHEFPEGDRYIYDVTKTKGHTDIITDCSWSPTNPDKFITCSNDSTFRIWNLKTKQQESVVFIKDKGKKTKVKFIRYTIDSKYIIVIDNDSRLTIWDLATNLKRPMKEIQLNSKIMAIETSTTDENSIVVRSSDYSLKLYDLRTDLSRPVIQRLNFKTMDTPYTNQLIYHDQFIITFINNEQDLGKNELHILDKSDLVTLEKLSYDEEITSISWKEEINQIIVGFKSGKLEILFNPQVSKNGIKISINNKPKKRKNFDENDNFITSSTSNIAYNMNELAELNKSKKSKTNDNDEPKKQKFIWGTTDAEKIENNINLEDPREALKKFVESKK</sequence>
<gene>
    <name evidence="5" type="ORF">BN7_1440</name>
</gene>
<evidence type="ECO:0000256" key="4">
    <source>
        <dbReference type="SAM" id="MobiDB-lite"/>
    </source>
</evidence>
<dbReference type="STRING" id="1206466.K0KG34"/>
<dbReference type="Pfam" id="PF00400">
    <property type="entry name" value="WD40"/>
    <property type="match status" value="2"/>
</dbReference>
<dbReference type="InterPro" id="IPR051858">
    <property type="entry name" value="WD_repeat_GAD-1"/>
</dbReference>
<dbReference type="Gene3D" id="2.130.10.10">
    <property type="entry name" value="YVTN repeat-like/Quinoprotein amine dehydrogenase"/>
    <property type="match status" value="2"/>
</dbReference>
<proteinExistence type="predicted"/>
<dbReference type="EMBL" id="CAIF01000030">
    <property type="protein sequence ID" value="CCH41901.1"/>
    <property type="molecule type" value="Genomic_DNA"/>
</dbReference>
<dbReference type="HOGENOM" id="CLU_570129_0_0_1"/>
<dbReference type="InterPro" id="IPR015943">
    <property type="entry name" value="WD40/YVTN_repeat-like_dom_sf"/>
</dbReference>
<evidence type="ECO:0000256" key="3">
    <source>
        <dbReference type="PROSITE-ProRule" id="PRU00221"/>
    </source>
</evidence>
<accession>K0KG34</accession>
<dbReference type="Proteomes" id="UP000009328">
    <property type="component" value="Unassembled WGS sequence"/>
</dbReference>
<comment type="caution">
    <text evidence="5">The sequence shown here is derived from an EMBL/GenBank/DDBJ whole genome shotgun (WGS) entry which is preliminary data.</text>
</comment>
<protein>
    <submittedName>
        <fullName evidence="5">WD repeat-containing protein</fullName>
    </submittedName>
</protein>
<dbReference type="PANTHER" id="PTHR16017">
    <property type="entry name" value="GASTRULATION DEFECTIVE PROTEIN 1-RELATED"/>
    <property type="match status" value="1"/>
</dbReference>
<dbReference type="PROSITE" id="PS50294">
    <property type="entry name" value="WD_REPEATS_REGION"/>
    <property type="match status" value="1"/>
</dbReference>
<evidence type="ECO:0000313" key="6">
    <source>
        <dbReference type="Proteomes" id="UP000009328"/>
    </source>
</evidence>
<keyword evidence="6" id="KW-1185">Reference proteome</keyword>
<feature type="compositionally biased region" description="Acidic residues" evidence="4">
    <location>
        <begin position="35"/>
        <end position="53"/>
    </location>
</feature>
<reference evidence="5 6" key="1">
    <citation type="journal article" date="2012" name="Eukaryot. Cell">
        <title>Draft genome sequence of Wickerhamomyces ciferrii NRRL Y-1031 F-60-10.</title>
        <authorList>
            <person name="Schneider J."/>
            <person name="Andrea H."/>
            <person name="Blom J."/>
            <person name="Jaenicke S."/>
            <person name="Ruckert C."/>
            <person name="Schorsch C."/>
            <person name="Szczepanowski R."/>
            <person name="Farwick M."/>
            <person name="Goesmann A."/>
            <person name="Puhler A."/>
            <person name="Schaffer S."/>
            <person name="Tauch A."/>
            <person name="Kohler T."/>
            <person name="Brinkrolf K."/>
        </authorList>
    </citation>
    <scope>NUCLEOTIDE SEQUENCE [LARGE SCALE GENOMIC DNA]</scope>
    <source>
        <strain evidence="6">ATCC 14091 / BCRC 22168 / CBS 111 / JCM 3599 / NBRC 0793 / NRRL Y-1031 F-60-10</strain>
    </source>
</reference>
<organism evidence="5 6">
    <name type="scientific">Wickerhamomyces ciferrii (strain ATCC 14091 / BCRC 22168 / CBS 111 / JCM 3599 / NBRC 0793 / NRRL Y-1031 F-60-10)</name>
    <name type="common">Yeast</name>
    <name type="synonym">Pichia ciferrii</name>
    <dbReference type="NCBI Taxonomy" id="1206466"/>
    <lineage>
        <taxon>Eukaryota</taxon>
        <taxon>Fungi</taxon>
        <taxon>Dikarya</taxon>
        <taxon>Ascomycota</taxon>
        <taxon>Saccharomycotina</taxon>
        <taxon>Saccharomycetes</taxon>
        <taxon>Phaffomycetales</taxon>
        <taxon>Wickerhamomycetaceae</taxon>
        <taxon>Wickerhamomyces</taxon>
    </lineage>
</organism>
<evidence type="ECO:0000313" key="5">
    <source>
        <dbReference type="EMBL" id="CCH41901.1"/>
    </source>
</evidence>
<feature type="repeat" description="WD" evidence="3">
    <location>
        <begin position="166"/>
        <end position="208"/>
    </location>
</feature>
<evidence type="ECO:0000256" key="2">
    <source>
        <dbReference type="ARBA" id="ARBA00022737"/>
    </source>
</evidence>
<name>K0KG34_WICCF</name>
<dbReference type="InParanoid" id="K0KG34"/>
<dbReference type="GO" id="GO:0035861">
    <property type="term" value="C:site of double-strand break"/>
    <property type="evidence" value="ECO:0007669"/>
    <property type="project" value="TreeGrafter"/>
</dbReference>